<protein>
    <recommendedName>
        <fullName evidence="4">Secreted protein</fullName>
    </recommendedName>
</protein>
<name>A0A6A4WZP2_AMPAM</name>
<reference evidence="2 3" key="1">
    <citation type="submission" date="2019-07" db="EMBL/GenBank/DDBJ databases">
        <title>Draft genome assembly of a fouling barnacle, Amphibalanus amphitrite (Darwin, 1854): The first reference genome for Thecostraca.</title>
        <authorList>
            <person name="Kim W."/>
        </authorList>
    </citation>
    <scope>NUCLEOTIDE SEQUENCE [LARGE SCALE GENOMIC DNA]</scope>
    <source>
        <strain evidence="2">SNU_AA5</strain>
        <tissue evidence="2">Soma without cirri and trophi</tissue>
    </source>
</reference>
<evidence type="ECO:0000256" key="1">
    <source>
        <dbReference type="SAM" id="SignalP"/>
    </source>
</evidence>
<dbReference type="OrthoDB" id="6420824at2759"/>
<keyword evidence="3" id="KW-1185">Reference proteome</keyword>
<evidence type="ECO:0008006" key="4">
    <source>
        <dbReference type="Google" id="ProtNLM"/>
    </source>
</evidence>
<dbReference type="Proteomes" id="UP000440578">
    <property type="component" value="Unassembled WGS sequence"/>
</dbReference>
<feature type="signal peptide" evidence="1">
    <location>
        <begin position="1"/>
        <end position="22"/>
    </location>
</feature>
<comment type="caution">
    <text evidence="2">The sequence shown here is derived from an EMBL/GenBank/DDBJ whole genome shotgun (WGS) entry which is preliminary data.</text>
</comment>
<gene>
    <name evidence="2" type="ORF">FJT64_019563</name>
</gene>
<dbReference type="AlphaFoldDB" id="A0A6A4WZP2"/>
<evidence type="ECO:0000313" key="2">
    <source>
        <dbReference type="EMBL" id="KAF0309314.1"/>
    </source>
</evidence>
<proteinExistence type="predicted"/>
<sequence>MPPCRLVCLWTVALALTPSASASGDEQTALSKSVTGGVTCITGGIAGVTSVRSQRHRRGPELCVVKPLTAPDFSGEFHLPVPSIGCVGSCRSQAADQEVHTVRLSTKFSSHLHNPQTLAKATLNVRAPRDGRPSGRKVVLFLVGSSPVSW</sequence>
<accession>A0A6A4WZP2</accession>
<evidence type="ECO:0000313" key="3">
    <source>
        <dbReference type="Proteomes" id="UP000440578"/>
    </source>
</evidence>
<keyword evidence="1" id="KW-0732">Signal</keyword>
<dbReference type="EMBL" id="VIIS01000415">
    <property type="protein sequence ID" value="KAF0309314.1"/>
    <property type="molecule type" value="Genomic_DNA"/>
</dbReference>
<feature type="chain" id="PRO_5025593752" description="Secreted protein" evidence="1">
    <location>
        <begin position="23"/>
        <end position="150"/>
    </location>
</feature>
<organism evidence="2 3">
    <name type="scientific">Amphibalanus amphitrite</name>
    <name type="common">Striped barnacle</name>
    <name type="synonym">Balanus amphitrite</name>
    <dbReference type="NCBI Taxonomy" id="1232801"/>
    <lineage>
        <taxon>Eukaryota</taxon>
        <taxon>Metazoa</taxon>
        <taxon>Ecdysozoa</taxon>
        <taxon>Arthropoda</taxon>
        <taxon>Crustacea</taxon>
        <taxon>Multicrustacea</taxon>
        <taxon>Cirripedia</taxon>
        <taxon>Thoracica</taxon>
        <taxon>Thoracicalcarea</taxon>
        <taxon>Balanomorpha</taxon>
        <taxon>Balanoidea</taxon>
        <taxon>Balanidae</taxon>
        <taxon>Amphibalaninae</taxon>
        <taxon>Amphibalanus</taxon>
    </lineage>
</organism>